<feature type="coiled-coil region" evidence="3">
    <location>
        <begin position="452"/>
        <end position="479"/>
    </location>
</feature>
<feature type="compositionally biased region" description="Pro residues" evidence="4">
    <location>
        <begin position="818"/>
        <end position="827"/>
    </location>
</feature>
<dbReference type="PRINTS" id="PR00301">
    <property type="entry name" value="HEATSHOCK70"/>
</dbReference>
<proteinExistence type="inferred from homology"/>
<gene>
    <name evidence="5" type="ORF">PCOR1329_LOCUS10087</name>
</gene>
<keyword evidence="2" id="KW-0067">ATP-binding</keyword>
<dbReference type="InterPro" id="IPR012725">
    <property type="entry name" value="Chaperone_DnaK"/>
</dbReference>
<sequence length="846" mass="90111">GPRGGLRGPCLERGEDGPGAACKGAWGSRGGHLYLLSHPPSSSRARSPPPRLPPARKEAPCAGGAPREPNGRPLAWRPSSTWRARLQRWEQQQQQQERGSRVRHQRLRRRRCGSPGAASTGRSHPGPEEEAEARERRGQGGGGQGGSRGQGCAAGRRAAGRRRAGQRGRRLRRHRRLRRRRSGRLRGPPACGGARRARAEACRGGPGREGGGHRPGHHQLRRGGHGGRHADDHPERGGRPHYSQRGGLSLGGEMLVGQIAKRQAVINPENTFYSVKRFVGRTSAEVEEELKEVSYKVETVGSKLKIDCPIGGKQFAPEEISAQVLRKLAADAGKYLSATVTKAVVTVPAYFNDSQRQATKDAGKIAGLDVLRIVNEPTAASLAYGLEKKNNETIMVFDLGGGTFDVSVLEVGDGVCEVLSTNGDTHLGGDDFDKVIVDWLADGFKKNEGIDLLKDKQALQRLTEAAEKAKVELSGVQEAKISLPFITADATGPKHIEETLSRAKFEQIAASLINRCKGPCENALKDAKLSASDINEIVLVGGSTRIPAVQTIATDMAGGKKPNQSVNPDEVVAIGAAVQAGVLAGEVKDIVLLDVTPLSLGVETLGGVATVLISRNTTIPTKKTEVFSTAVDSQPSVEIVVLQGERQFAKDNKILGTFRLDGVPPAPRGVPQIEVTFDIDANGILNVAAKDRGTGKEQTITITGSTTLDKGDVDRMVKDAEANAAEDEKRKDAVETKNQAESLVYQTEKQLQELGDKVPADLKASIDPKVAALKEKVGESEPDIELLKKMTKDLQDELMKVGQAAYANTGGAPAPEGGAPPPPPGDAPPAGDAKKKPDDVIDVDGQ</sequence>
<feature type="compositionally biased region" description="Basic residues" evidence="4">
    <location>
        <begin position="158"/>
        <end position="184"/>
    </location>
</feature>
<feature type="compositionally biased region" description="Basic residues" evidence="4">
    <location>
        <begin position="101"/>
        <end position="112"/>
    </location>
</feature>
<keyword evidence="6" id="KW-1185">Reference proteome</keyword>
<dbReference type="Gene3D" id="3.30.420.40">
    <property type="match status" value="2"/>
</dbReference>
<evidence type="ECO:0000256" key="4">
    <source>
        <dbReference type="SAM" id="MobiDB-lite"/>
    </source>
</evidence>
<feature type="compositionally biased region" description="Basic residues" evidence="4">
    <location>
        <begin position="214"/>
        <end position="227"/>
    </location>
</feature>
<dbReference type="HAMAP" id="MF_00332">
    <property type="entry name" value="DnaK"/>
    <property type="match status" value="1"/>
</dbReference>
<organism evidence="5 6">
    <name type="scientific">Prorocentrum cordatum</name>
    <dbReference type="NCBI Taxonomy" id="2364126"/>
    <lineage>
        <taxon>Eukaryota</taxon>
        <taxon>Sar</taxon>
        <taxon>Alveolata</taxon>
        <taxon>Dinophyceae</taxon>
        <taxon>Prorocentrales</taxon>
        <taxon>Prorocentraceae</taxon>
        <taxon>Prorocentrum</taxon>
    </lineage>
</organism>
<dbReference type="SUPFAM" id="SSF100920">
    <property type="entry name" value="Heat shock protein 70kD (HSP70), peptide-binding domain"/>
    <property type="match status" value="1"/>
</dbReference>
<dbReference type="InterPro" id="IPR029047">
    <property type="entry name" value="HSP70_peptide-bd_sf"/>
</dbReference>
<protein>
    <submittedName>
        <fullName evidence="5">Uncharacterized protein</fullName>
    </submittedName>
</protein>
<feature type="non-terminal residue" evidence="5">
    <location>
        <position position="1"/>
    </location>
</feature>
<feature type="compositionally biased region" description="Low complexity" evidence="4">
    <location>
        <begin position="185"/>
        <end position="194"/>
    </location>
</feature>
<evidence type="ECO:0000313" key="6">
    <source>
        <dbReference type="Proteomes" id="UP001189429"/>
    </source>
</evidence>
<keyword evidence="3" id="KW-0175">Coiled coil</keyword>
<dbReference type="Pfam" id="PF00012">
    <property type="entry name" value="HSP70"/>
    <property type="match status" value="1"/>
</dbReference>
<name>A0ABN9Q9Y5_9DINO</name>
<dbReference type="InterPro" id="IPR018181">
    <property type="entry name" value="Heat_shock_70_CS"/>
</dbReference>
<dbReference type="PROSITE" id="PS00329">
    <property type="entry name" value="HSP70_2"/>
    <property type="match status" value="1"/>
</dbReference>
<feature type="compositionally biased region" description="Basic and acidic residues" evidence="4">
    <location>
        <begin position="228"/>
        <end position="238"/>
    </location>
</feature>
<dbReference type="Gene3D" id="1.20.1270.10">
    <property type="match status" value="1"/>
</dbReference>
<accession>A0ABN9Q9Y5</accession>
<dbReference type="InterPro" id="IPR013126">
    <property type="entry name" value="Hsp_70_fam"/>
</dbReference>
<dbReference type="Gene3D" id="2.60.34.10">
    <property type="entry name" value="Substrate Binding Domain Of DNAk, Chain A, domain 1"/>
    <property type="match status" value="1"/>
</dbReference>
<evidence type="ECO:0000256" key="2">
    <source>
        <dbReference type="ARBA" id="ARBA00022840"/>
    </source>
</evidence>
<evidence type="ECO:0000256" key="1">
    <source>
        <dbReference type="ARBA" id="ARBA00022741"/>
    </source>
</evidence>
<feature type="coiled-coil region" evidence="3">
    <location>
        <begin position="717"/>
        <end position="757"/>
    </location>
</feature>
<dbReference type="Gene3D" id="3.90.640.10">
    <property type="entry name" value="Actin, Chain A, domain 4"/>
    <property type="match status" value="1"/>
</dbReference>
<feature type="compositionally biased region" description="Gly residues" evidence="4">
    <location>
        <begin position="139"/>
        <end position="149"/>
    </location>
</feature>
<reference evidence="5" key="1">
    <citation type="submission" date="2023-10" db="EMBL/GenBank/DDBJ databases">
        <authorList>
            <person name="Chen Y."/>
            <person name="Shah S."/>
            <person name="Dougan E. K."/>
            <person name="Thang M."/>
            <person name="Chan C."/>
        </authorList>
    </citation>
    <scope>NUCLEOTIDE SEQUENCE [LARGE SCALE GENOMIC DNA]</scope>
</reference>
<evidence type="ECO:0000313" key="5">
    <source>
        <dbReference type="EMBL" id="CAK0802633.1"/>
    </source>
</evidence>
<comment type="caution">
    <text evidence="5">The sequence shown here is derived from an EMBL/GenBank/DDBJ whole genome shotgun (WGS) entry which is preliminary data.</text>
</comment>
<feature type="region of interest" description="Disordered" evidence="4">
    <location>
        <begin position="1"/>
        <end position="244"/>
    </location>
</feature>
<dbReference type="NCBIfam" id="NF001413">
    <property type="entry name" value="PRK00290.1"/>
    <property type="match status" value="1"/>
</dbReference>
<dbReference type="InterPro" id="IPR029048">
    <property type="entry name" value="HSP70_C_sf"/>
</dbReference>
<keyword evidence="1" id="KW-0547">Nucleotide-binding</keyword>
<dbReference type="InterPro" id="IPR043129">
    <property type="entry name" value="ATPase_NBD"/>
</dbReference>
<dbReference type="Proteomes" id="UP001189429">
    <property type="component" value="Unassembled WGS sequence"/>
</dbReference>
<dbReference type="NCBIfam" id="TIGR02350">
    <property type="entry name" value="prok_dnaK"/>
    <property type="match status" value="1"/>
</dbReference>
<dbReference type="PROSITE" id="PS01036">
    <property type="entry name" value="HSP70_3"/>
    <property type="match status" value="1"/>
</dbReference>
<dbReference type="CDD" id="cd10234">
    <property type="entry name" value="ASKHA_NBD_HSP70_DnaK-like"/>
    <property type="match status" value="1"/>
</dbReference>
<feature type="compositionally biased region" description="Low complexity" evidence="4">
    <location>
        <begin position="32"/>
        <end position="46"/>
    </location>
</feature>
<dbReference type="SUPFAM" id="SSF53067">
    <property type="entry name" value="Actin-like ATPase domain"/>
    <property type="match status" value="2"/>
</dbReference>
<feature type="region of interest" description="Disordered" evidence="4">
    <location>
        <begin position="802"/>
        <end position="846"/>
    </location>
</feature>
<dbReference type="PANTHER" id="PTHR19375">
    <property type="entry name" value="HEAT SHOCK PROTEIN 70KDA"/>
    <property type="match status" value="1"/>
</dbReference>
<evidence type="ECO:0000256" key="3">
    <source>
        <dbReference type="SAM" id="Coils"/>
    </source>
</evidence>
<dbReference type="EMBL" id="CAUYUJ010002847">
    <property type="protein sequence ID" value="CAK0802633.1"/>
    <property type="molecule type" value="Genomic_DNA"/>
</dbReference>